<reference evidence="2 3" key="1">
    <citation type="submission" date="2017-06" db="EMBL/GenBank/DDBJ databases">
        <title>Comparative genomic analysis of Ambrosia Fusariam Clade fungi.</title>
        <authorList>
            <person name="Stajich J.E."/>
            <person name="Carrillo J."/>
            <person name="Kijimoto T."/>
            <person name="Eskalen A."/>
            <person name="O'Donnell K."/>
            <person name="Kasson M."/>
        </authorList>
    </citation>
    <scope>NUCLEOTIDE SEQUENCE [LARGE SCALE GENOMIC DNA]</scope>
    <source>
        <strain evidence="2">UCR3666</strain>
    </source>
</reference>
<gene>
    <name evidence="2" type="ORF">CDV36_001941</name>
</gene>
<name>A0A3M2SLG9_9HYPO</name>
<dbReference type="AlphaFoldDB" id="A0A3M2SLG9"/>
<evidence type="ECO:0000313" key="2">
    <source>
        <dbReference type="EMBL" id="RMJ18403.1"/>
    </source>
</evidence>
<dbReference type="OrthoDB" id="20872at2759"/>
<feature type="region of interest" description="Disordered" evidence="1">
    <location>
        <begin position="136"/>
        <end position="205"/>
    </location>
</feature>
<dbReference type="Proteomes" id="UP000277212">
    <property type="component" value="Unassembled WGS sequence"/>
</dbReference>
<keyword evidence="3" id="KW-1185">Reference proteome</keyword>
<dbReference type="PANTHER" id="PTHR35391:SF5">
    <property type="entry name" value="DUF6590 DOMAIN-CONTAINING PROTEIN"/>
    <property type="match status" value="1"/>
</dbReference>
<accession>A0A3M2SLG9</accession>
<proteinExistence type="predicted"/>
<comment type="caution">
    <text evidence="2">The sequence shown here is derived from an EMBL/GenBank/DDBJ whole genome shotgun (WGS) entry which is preliminary data.</text>
</comment>
<feature type="region of interest" description="Disordered" evidence="1">
    <location>
        <begin position="300"/>
        <end position="394"/>
    </location>
</feature>
<feature type="compositionally biased region" description="Polar residues" evidence="1">
    <location>
        <begin position="315"/>
        <end position="327"/>
    </location>
</feature>
<organism evidence="2 3">
    <name type="scientific">Fusarium kuroshium</name>
    <dbReference type="NCBI Taxonomy" id="2010991"/>
    <lineage>
        <taxon>Eukaryota</taxon>
        <taxon>Fungi</taxon>
        <taxon>Dikarya</taxon>
        <taxon>Ascomycota</taxon>
        <taxon>Pezizomycotina</taxon>
        <taxon>Sordariomycetes</taxon>
        <taxon>Hypocreomycetidae</taxon>
        <taxon>Hypocreales</taxon>
        <taxon>Nectriaceae</taxon>
        <taxon>Fusarium</taxon>
        <taxon>Fusarium solani species complex</taxon>
    </lineage>
</organism>
<protein>
    <submittedName>
        <fullName evidence="2">Uncharacterized protein</fullName>
    </submittedName>
</protein>
<sequence>MNFESGFDGSEDLEVVSQASESPEATPEVVAGLKQLARSCEEHLRTLLRNEEERNDAYESKEGHWASHHFSEFNLWCAKVGVHGEGLRSLEVRLKDVPEICNLLRAHLQSLKKDLEDLQKPIAVPKEASLPREVSYNEKMPPNLPRETGFRYPMPNNTVQNIPNMEPDDVSSNSSLSFDSLPSLPISTKEESPKKSLHASNERDSALRRHIQATIERLHGHALRIEGAGAQHRRKRIEIYRQKPRRSWMYDRYKELAGQKAHVQFPLASNAFKDRIAESFARRRIRFDYLRDHQKKRAIQAQGLELPSRPRTELDTQPQDNISTTPQAKDDEPSSKPDQPPQPRPQDQKTVYTTTEDTKLDMDRPKSESKRADSVASITLRPELPPPPRFSGTAFQCPYCRLEFRAAEAEKNRWA</sequence>
<dbReference type="PANTHER" id="PTHR35391">
    <property type="entry name" value="C2H2-TYPE DOMAIN-CONTAINING PROTEIN-RELATED"/>
    <property type="match status" value="1"/>
</dbReference>
<feature type="compositionally biased region" description="Basic and acidic residues" evidence="1">
    <location>
        <begin position="188"/>
        <end position="205"/>
    </location>
</feature>
<dbReference type="EMBL" id="NKUJ01000019">
    <property type="protein sequence ID" value="RMJ18403.1"/>
    <property type="molecule type" value="Genomic_DNA"/>
</dbReference>
<feature type="region of interest" description="Disordered" evidence="1">
    <location>
        <begin position="1"/>
        <end position="28"/>
    </location>
</feature>
<feature type="compositionally biased region" description="Low complexity" evidence="1">
    <location>
        <begin position="170"/>
        <end position="187"/>
    </location>
</feature>
<feature type="compositionally biased region" description="Basic and acidic residues" evidence="1">
    <location>
        <begin position="356"/>
        <end position="373"/>
    </location>
</feature>
<evidence type="ECO:0000256" key="1">
    <source>
        <dbReference type="SAM" id="MobiDB-lite"/>
    </source>
</evidence>
<evidence type="ECO:0000313" key="3">
    <source>
        <dbReference type="Proteomes" id="UP000277212"/>
    </source>
</evidence>